<evidence type="ECO:0000256" key="3">
    <source>
        <dbReference type="ARBA" id="ARBA00022723"/>
    </source>
</evidence>
<accession>A0A7S1KU35</accession>
<dbReference type="InterPro" id="IPR019591">
    <property type="entry name" value="Mrp/NBP35_ATP-bd"/>
</dbReference>
<dbReference type="EMBL" id="HBGD01008550">
    <property type="protein sequence ID" value="CAD9083776.1"/>
    <property type="molecule type" value="Transcribed_RNA"/>
</dbReference>
<comment type="subunit">
    <text evidence="8">Heterotetramer of 2 NUBP1 and 2 NUBP2 chains.</text>
</comment>
<dbReference type="HAMAP" id="MF_03038">
    <property type="entry name" value="NUBP1"/>
    <property type="match status" value="1"/>
</dbReference>
<feature type="binding site" evidence="8">
    <location>
        <position position="32"/>
    </location>
    <ligand>
        <name>[4Fe-4S] cluster</name>
        <dbReference type="ChEBI" id="CHEBI:49883"/>
        <label>1</label>
    </ligand>
</feature>
<dbReference type="PANTHER" id="PTHR23264:SF19">
    <property type="entry name" value="CYTOSOLIC FE-S CLUSTER ASSEMBLY FACTOR NUBP2"/>
    <property type="match status" value="1"/>
</dbReference>
<evidence type="ECO:0000256" key="7">
    <source>
        <dbReference type="ARBA" id="ARBA00023014"/>
    </source>
</evidence>
<keyword evidence="7 8" id="KW-0411">Iron-sulfur</keyword>
<evidence type="ECO:0000313" key="10">
    <source>
        <dbReference type="EMBL" id="CAD9083776.1"/>
    </source>
</evidence>
<dbReference type="SUPFAM" id="SSF52540">
    <property type="entry name" value="P-loop containing nucleoside triphosphate hydrolases"/>
    <property type="match status" value="1"/>
</dbReference>
<feature type="binding site" evidence="8">
    <location>
        <position position="15"/>
    </location>
    <ligand>
        <name>[4Fe-4S] cluster</name>
        <dbReference type="ChEBI" id="CHEBI:49883"/>
        <label>1</label>
    </ligand>
</feature>
<comment type="cofactor">
    <cofactor evidence="8">
        <name>[4Fe-4S] cluster</name>
        <dbReference type="ChEBI" id="CHEBI:49883"/>
    </cofactor>
    <text evidence="8">Binds 4 [4Fe-4S] clusters per heterotetramer. Contains two stable clusters in the N-termini of NUBP1 and two labile, bridging clusters between subunits of the NUBP1-NUBP2 heterotetramer.</text>
</comment>
<evidence type="ECO:0000256" key="9">
    <source>
        <dbReference type="SAM" id="MobiDB-lite"/>
    </source>
</evidence>
<evidence type="ECO:0000256" key="5">
    <source>
        <dbReference type="ARBA" id="ARBA00022840"/>
    </source>
</evidence>
<dbReference type="GO" id="GO:0046872">
    <property type="term" value="F:metal ion binding"/>
    <property type="evidence" value="ECO:0007669"/>
    <property type="project" value="UniProtKB-KW"/>
</dbReference>
<keyword evidence="6 8" id="KW-0408">Iron</keyword>
<protein>
    <recommendedName>
        <fullName evidence="8">Cytosolic Fe-S cluster assembly factor NUBP1 homolog</fullName>
    </recommendedName>
</protein>
<evidence type="ECO:0000256" key="1">
    <source>
        <dbReference type="ARBA" id="ARBA00022485"/>
    </source>
</evidence>
<feature type="binding site" evidence="8">
    <location>
        <position position="29"/>
    </location>
    <ligand>
        <name>[4Fe-4S] cluster</name>
        <dbReference type="ChEBI" id="CHEBI:49883"/>
        <label>1</label>
    </ligand>
</feature>
<keyword evidence="4 8" id="KW-0547">Nucleotide-binding</keyword>
<feature type="binding site" evidence="8">
    <location>
        <position position="266"/>
    </location>
    <ligand>
        <name>[4Fe-4S] cluster</name>
        <dbReference type="ChEBI" id="CHEBI:49883"/>
        <label>2</label>
        <note>ligand shared with heterodimeric partner</note>
    </ligand>
</feature>
<dbReference type="AlphaFoldDB" id="A0A7S1KU35"/>
<dbReference type="PANTHER" id="PTHR23264">
    <property type="entry name" value="NUCLEOTIDE-BINDING PROTEIN NBP35 YEAST -RELATED"/>
    <property type="match status" value="1"/>
</dbReference>
<sequence length="338" mass="36498">MTDPENVPADANEECVGPQSEQAGKASSCQGCPNASSCASGANKGPDPNIALINDTLSVVKRKIVVLSGKGGVGKSTVSTQLSMALANWEKIQKNRTQEHAEDDDDDDDEEEVTQVGLLDVDLCGPSLPTMLGLTGKDMTRTNLGMVPCYYQDNLGVISIGFAIDKEAPVIWRGPKKNGLIVQFLRDVYWGDKLDYLVIDTPPGTSDEHLTIVNYLKQTLDGAVIVTTPQDVALTDVRREIDFCRKTKIPILGIVENMSGFVCPSCKTESQIFRATSGGGRALAKECGIPFLGAIPLDPQVMEACETGKCVLTEHPHSETSKAFKKIVENLLANWEEK</sequence>
<feature type="region of interest" description="Disordered" evidence="9">
    <location>
        <begin position="1"/>
        <end position="45"/>
    </location>
</feature>
<keyword evidence="2 8" id="KW-0963">Cytoplasm</keyword>
<dbReference type="HAMAP" id="MF_02040">
    <property type="entry name" value="Mrp_NBP35"/>
    <property type="match status" value="1"/>
</dbReference>
<evidence type="ECO:0000256" key="4">
    <source>
        <dbReference type="ARBA" id="ARBA00022741"/>
    </source>
</evidence>
<keyword evidence="3 8" id="KW-0479">Metal-binding</keyword>
<keyword evidence="1 8" id="KW-0004">4Fe-4S</keyword>
<feature type="binding site" evidence="8">
    <location>
        <position position="38"/>
    </location>
    <ligand>
        <name>[4Fe-4S] cluster</name>
        <dbReference type="ChEBI" id="CHEBI:49883"/>
        <label>1</label>
    </ligand>
</feature>
<organism evidence="10">
    <name type="scientific">Percolomonas cosmopolitus</name>
    <dbReference type="NCBI Taxonomy" id="63605"/>
    <lineage>
        <taxon>Eukaryota</taxon>
        <taxon>Discoba</taxon>
        <taxon>Heterolobosea</taxon>
        <taxon>Tetramitia</taxon>
        <taxon>Eutetramitia</taxon>
        <taxon>Percolomonadidae</taxon>
        <taxon>Percolomonas</taxon>
    </lineage>
</organism>
<dbReference type="InterPro" id="IPR027417">
    <property type="entry name" value="P-loop_NTPase"/>
</dbReference>
<dbReference type="GO" id="GO:0140663">
    <property type="term" value="F:ATP-dependent FeS chaperone activity"/>
    <property type="evidence" value="ECO:0007669"/>
    <property type="project" value="InterPro"/>
</dbReference>
<reference evidence="10" key="1">
    <citation type="submission" date="2021-01" db="EMBL/GenBank/DDBJ databases">
        <authorList>
            <person name="Corre E."/>
            <person name="Pelletier E."/>
            <person name="Niang G."/>
            <person name="Scheremetjew M."/>
            <person name="Finn R."/>
            <person name="Kale V."/>
            <person name="Holt S."/>
            <person name="Cochrane G."/>
            <person name="Meng A."/>
            <person name="Brown T."/>
            <person name="Cohen L."/>
        </authorList>
    </citation>
    <scope>NUCLEOTIDE SEQUENCE</scope>
    <source>
        <strain evidence="10">WS</strain>
    </source>
</reference>
<comment type="similarity">
    <text evidence="8">Belongs to the Mrp/NBP35 ATP-binding proteins family. NUBP1/NBP35 subfamily.</text>
</comment>
<dbReference type="Pfam" id="PF10609">
    <property type="entry name" value="ParA"/>
    <property type="match status" value="2"/>
</dbReference>
<feature type="binding site" evidence="8">
    <location>
        <begin position="69"/>
        <end position="76"/>
    </location>
    <ligand>
        <name>ATP</name>
        <dbReference type="ChEBI" id="CHEBI:30616"/>
    </ligand>
</feature>
<keyword evidence="5 8" id="KW-0067">ATP-binding</keyword>
<dbReference type="GO" id="GO:0005524">
    <property type="term" value="F:ATP binding"/>
    <property type="evidence" value="ECO:0007669"/>
    <property type="project" value="UniProtKB-KW"/>
</dbReference>
<dbReference type="Gene3D" id="3.40.50.300">
    <property type="entry name" value="P-loop containing nucleotide triphosphate hydrolases"/>
    <property type="match status" value="1"/>
</dbReference>
<evidence type="ECO:0000256" key="8">
    <source>
        <dbReference type="HAMAP-Rule" id="MF_03038"/>
    </source>
</evidence>
<dbReference type="FunFam" id="3.40.50.300:FF:001119">
    <property type="entry name" value="Iron-sulfur cluster carrier protein"/>
    <property type="match status" value="1"/>
</dbReference>
<dbReference type="GO" id="GO:0051539">
    <property type="term" value="F:4 iron, 4 sulfur cluster binding"/>
    <property type="evidence" value="ECO:0007669"/>
    <property type="project" value="UniProtKB-UniRule"/>
</dbReference>
<evidence type="ECO:0000256" key="2">
    <source>
        <dbReference type="ARBA" id="ARBA00022490"/>
    </source>
</evidence>
<comment type="function">
    <text evidence="8">Component of the cytosolic iron-sulfur (Fe/S) protein assembly (CIA) machinery. Required for maturation of extramitochondrial Fe-S proteins. The NUBP1-NUBP2 heterotetramer forms a Fe-S scaffold complex, mediating the de novo assembly of an Fe-S cluster and its transfer to target apoproteins.</text>
</comment>
<dbReference type="GO" id="GO:0005829">
    <property type="term" value="C:cytosol"/>
    <property type="evidence" value="ECO:0007669"/>
    <property type="project" value="TreeGrafter"/>
</dbReference>
<evidence type="ECO:0000256" key="6">
    <source>
        <dbReference type="ARBA" id="ARBA00023004"/>
    </source>
</evidence>
<dbReference type="CDD" id="cd02037">
    <property type="entry name" value="Mrp_NBP35"/>
    <property type="match status" value="1"/>
</dbReference>
<dbReference type="InterPro" id="IPR033756">
    <property type="entry name" value="YlxH/NBP35"/>
</dbReference>
<name>A0A7S1KU35_9EUKA</name>
<dbReference type="InterPro" id="IPR028601">
    <property type="entry name" value="NUBP1/Nbp35"/>
</dbReference>
<gene>
    <name evidence="10" type="ORF">PCOS0759_LOCUS7030</name>
</gene>
<feature type="binding site" evidence="8">
    <location>
        <position position="263"/>
    </location>
    <ligand>
        <name>[4Fe-4S] cluster</name>
        <dbReference type="ChEBI" id="CHEBI:49883"/>
        <label>2</label>
        <note>ligand shared with heterodimeric partner</note>
    </ligand>
</feature>
<feature type="compositionally biased region" description="Polar residues" evidence="9">
    <location>
        <begin position="19"/>
        <end position="40"/>
    </location>
</feature>
<proteinExistence type="inferred from homology"/>
<comment type="subcellular location">
    <subcellularLocation>
        <location evidence="8">Cytoplasm</location>
    </subcellularLocation>
</comment>
<dbReference type="GO" id="GO:0016226">
    <property type="term" value="P:iron-sulfur cluster assembly"/>
    <property type="evidence" value="ECO:0007669"/>
    <property type="project" value="UniProtKB-UniRule"/>
</dbReference>